<evidence type="ECO:0000256" key="7">
    <source>
        <dbReference type="ARBA" id="ARBA00023102"/>
    </source>
</evidence>
<evidence type="ECO:0000256" key="9">
    <source>
        <dbReference type="ARBA" id="ARBA00093256"/>
    </source>
</evidence>
<dbReference type="Proteomes" id="UP001372338">
    <property type="component" value="Unassembled WGS sequence"/>
</dbReference>
<dbReference type="InterPro" id="IPR044524">
    <property type="entry name" value="Isoase_HisA-like"/>
</dbReference>
<dbReference type="GO" id="GO:0000105">
    <property type="term" value="P:L-histidine biosynthetic process"/>
    <property type="evidence" value="ECO:0007669"/>
    <property type="project" value="UniProtKB-KW"/>
</dbReference>
<dbReference type="Gene3D" id="3.20.20.70">
    <property type="entry name" value="Aldolase class I"/>
    <property type="match status" value="1"/>
</dbReference>
<evidence type="ECO:0000256" key="11">
    <source>
        <dbReference type="RuleBase" id="RU003657"/>
    </source>
</evidence>
<dbReference type="InterPro" id="IPR011858">
    <property type="entry name" value="His6/HISN3"/>
</dbReference>
<dbReference type="GO" id="GO:0003949">
    <property type="term" value="F:1-(5-phosphoribosyl)-5-[(5-phosphoribosylamino)methylideneamino]imidazole-4-carboxamide isomerase activity"/>
    <property type="evidence" value="ECO:0007669"/>
    <property type="project" value="UniProtKB-EC"/>
</dbReference>
<evidence type="ECO:0000256" key="2">
    <source>
        <dbReference type="ARBA" id="ARBA00005133"/>
    </source>
</evidence>
<keyword evidence="6" id="KW-0915">Sodium</keyword>
<evidence type="ECO:0000256" key="10">
    <source>
        <dbReference type="ARBA" id="ARBA00093606"/>
    </source>
</evidence>
<keyword evidence="5 11" id="KW-0028">Amino-acid biosynthesis</keyword>
<dbReference type="PANTHER" id="PTHR43090">
    <property type="entry name" value="1-(5-PHOSPHORIBOSYL)-5-[(5-PHOSPHORIBOSYLAMINO)METHYLIDENEAMINO] IMIDAZOLE-4-CARBOXAMIDE ISOMERASE"/>
    <property type="match status" value="1"/>
</dbReference>
<keyword evidence="8 12" id="KW-0413">Isomerase</keyword>
<dbReference type="EMBL" id="JAYWIO010000004">
    <property type="protein sequence ID" value="KAK7267980.1"/>
    <property type="molecule type" value="Genomic_DNA"/>
</dbReference>
<dbReference type="FunFam" id="3.20.20.70:FF:000110">
    <property type="entry name" value="1-(5-phosphoribosyl)-5-[(5-phosphoribosylamino)methylideneamino] imidazole-4-carboxamide isomerase, chloroplastic"/>
    <property type="match status" value="1"/>
</dbReference>
<keyword evidence="12" id="KW-0934">Plastid</keyword>
<keyword evidence="15" id="KW-1185">Reference proteome</keyword>
<keyword evidence="12" id="KW-0150">Chloroplast</keyword>
<accession>A0AAN9F3Y8</accession>
<dbReference type="Pfam" id="PF00977">
    <property type="entry name" value="His_biosynth"/>
    <property type="match status" value="1"/>
</dbReference>
<comment type="subcellular location">
    <subcellularLocation>
        <location evidence="12">Plastid</location>
        <location evidence="12">Chloroplast</location>
    </subcellularLocation>
</comment>
<dbReference type="InterPro" id="IPR011060">
    <property type="entry name" value="RibuloseP-bd_barrel"/>
</dbReference>
<feature type="transmembrane region" description="Helical" evidence="13">
    <location>
        <begin position="20"/>
        <end position="45"/>
    </location>
</feature>
<evidence type="ECO:0000256" key="12">
    <source>
        <dbReference type="RuleBase" id="RU364022"/>
    </source>
</evidence>
<keyword evidence="7 11" id="KW-0368">Histidine biosynthesis</keyword>
<dbReference type="GO" id="GO:0009507">
    <property type="term" value="C:chloroplast"/>
    <property type="evidence" value="ECO:0007669"/>
    <property type="project" value="UniProtKB-SubCell"/>
</dbReference>
<dbReference type="InterPro" id="IPR006062">
    <property type="entry name" value="His_biosynth"/>
</dbReference>
<keyword evidence="13" id="KW-1133">Transmembrane helix</keyword>
<evidence type="ECO:0000256" key="8">
    <source>
        <dbReference type="ARBA" id="ARBA00023235"/>
    </source>
</evidence>
<reference evidence="14 15" key="1">
    <citation type="submission" date="2024-01" db="EMBL/GenBank/DDBJ databases">
        <title>The genomes of 5 underutilized Papilionoideae crops provide insights into root nodulation and disease resistanc.</title>
        <authorList>
            <person name="Yuan L."/>
        </authorList>
    </citation>
    <scope>NUCLEOTIDE SEQUENCE [LARGE SCALE GENOMIC DNA]</scope>
    <source>
        <strain evidence="14">ZHUSHIDOU_FW_LH</strain>
        <tissue evidence="14">Leaf</tissue>
    </source>
</reference>
<comment type="similarity">
    <text evidence="3 11">Belongs to the HisA/HisF family.</text>
</comment>
<comment type="caution">
    <text evidence="14">The sequence shown here is derived from an EMBL/GenBank/DDBJ whole genome shotgun (WGS) entry which is preliminary data.</text>
</comment>
<evidence type="ECO:0000313" key="14">
    <source>
        <dbReference type="EMBL" id="KAK7267980.1"/>
    </source>
</evidence>
<gene>
    <name evidence="14" type="ORF">RIF29_20662</name>
</gene>
<comment type="cofactor">
    <cofactor evidence="1">
        <name>Na(+)</name>
        <dbReference type="ChEBI" id="CHEBI:29101"/>
    </cofactor>
</comment>
<dbReference type="SUPFAM" id="SSF51366">
    <property type="entry name" value="Ribulose-phoshate binding barrel"/>
    <property type="match status" value="1"/>
</dbReference>
<protein>
    <recommendedName>
        <fullName evidence="10 12">1-(5-phosphoribosyl)-5-[(5-phosphoribosylamino)methylideneamino] imidazole-4-carboxamide isomerase HISN3, chloroplastic</fullName>
        <ecNumber evidence="4 12">5.3.1.16</ecNumber>
    </recommendedName>
    <alternativeName>
        <fullName evidence="12">5-proFAR isomerase</fullName>
    </alternativeName>
    <alternativeName>
        <fullName evidence="12">Phosphoribosylformimino-5-aminoimidazole carboxamide ribotide isomerase</fullName>
    </alternativeName>
</protein>
<dbReference type="PANTHER" id="PTHR43090:SF2">
    <property type="entry name" value="1-(5-PHOSPHORIBOSYL)-5-[(5-PHOSPHORIBOSYLAMINO)METHYLIDENEAMINO] IMIDAZOLE-4-CARBOXAMIDE ISOMERASE"/>
    <property type="match status" value="1"/>
</dbReference>
<evidence type="ECO:0000256" key="1">
    <source>
        <dbReference type="ARBA" id="ARBA00001959"/>
    </source>
</evidence>
<evidence type="ECO:0000313" key="15">
    <source>
        <dbReference type="Proteomes" id="UP001372338"/>
    </source>
</evidence>
<proteinExistence type="inferred from homology"/>
<evidence type="ECO:0000256" key="4">
    <source>
        <dbReference type="ARBA" id="ARBA00012550"/>
    </source>
</evidence>
<dbReference type="AlphaFoldDB" id="A0AAN9F3Y8"/>
<evidence type="ECO:0000256" key="6">
    <source>
        <dbReference type="ARBA" id="ARBA00023053"/>
    </source>
</evidence>
<keyword evidence="13" id="KW-0472">Membrane</keyword>
<evidence type="ECO:0000256" key="5">
    <source>
        <dbReference type="ARBA" id="ARBA00022605"/>
    </source>
</evidence>
<dbReference type="InterPro" id="IPR013785">
    <property type="entry name" value="Aldolase_TIM"/>
</dbReference>
<evidence type="ECO:0000256" key="13">
    <source>
        <dbReference type="SAM" id="Phobius"/>
    </source>
</evidence>
<sequence length="320" mass="35272">MRFLSLPSSLHQLPVTPHRFYCSFTYLLSFILCHLYFLICFFFSYSTGKSPPSFIHCAVRFRPCIDIHKGKVKQIVGSTLQDLKGGESNPVTNFESDKSAAEYARLYKQDGLTGGHVIMLGADPLSKAAALEALHAYPGGLQVGGGINSDNCVSYIEEGASHVIVTSYVFNNGQMDLGRLKDLVQIVGKERLVLDLSCRKKDGKYAIVTDRWQKFSDVLLDAEVMQFLSYFADEFLVHGVDVEGKKLGIDEELVALLGKHSPIPVTYAGGVTVMADLERIKRAGMERVDVTVGSALDIFGGNMAYEEVVAWHTQQNASMV</sequence>
<dbReference type="EC" id="5.3.1.16" evidence="4 12"/>
<dbReference type="GO" id="GO:0000162">
    <property type="term" value="P:L-tryptophan biosynthetic process"/>
    <property type="evidence" value="ECO:0007669"/>
    <property type="project" value="TreeGrafter"/>
</dbReference>
<comment type="pathway">
    <text evidence="2 12">Amino-acid biosynthesis; L-histidine biosynthesis; L-histidine from 5-phospho-alpha-D-ribose 1-diphosphate: step 4/9.</text>
</comment>
<comment type="catalytic activity">
    <reaction evidence="9">
        <text>1-(5-phospho-beta-D-ribosyl)-5-[(5-phospho-beta-D-ribosylamino)methylideneamino]imidazole-4-carboxamide = 5-[(5-phospho-1-deoxy-D-ribulos-1-ylimino)methylamino]-1-(5-phospho-beta-D-ribosyl)imidazole-4-carboxamide</text>
        <dbReference type="Rhea" id="RHEA:15469"/>
        <dbReference type="ChEBI" id="CHEBI:58435"/>
        <dbReference type="ChEBI" id="CHEBI:58525"/>
        <dbReference type="EC" id="5.3.1.16"/>
    </reaction>
    <physiologicalReaction direction="left-to-right" evidence="9">
        <dbReference type="Rhea" id="RHEA:15470"/>
    </physiologicalReaction>
</comment>
<dbReference type="NCBIfam" id="TIGR02129">
    <property type="entry name" value="hisA_euk"/>
    <property type="match status" value="1"/>
</dbReference>
<evidence type="ECO:0000256" key="3">
    <source>
        <dbReference type="ARBA" id="ARBA00009667"/>
    </source>
</evidence>
<keyword evidence="13" id="KW-0812">Transmembrane</keyword>
<dbReference type="CDD" id="cd04723">
    <property type="entry name" value="HisA_HisF"/>
    <property type="match status" value="1"/>
</dbReference>
<name>A0AAN9F3Y8_CROPI</name>
<organism evidence="14 15">
    <name type="scientific">Crotalaria pallida</name>
    <name type="common">Smooth rattlebox</name>
    <name type="synonym">Crotalaria striata</name>
    <dbReference type="NCBI Taxonomy" id="3830"/>
    <lineage>
        <taxon>Eukaryota</taxon>
        <taxon>Viridiplantae</taxon>
        <taxon>Streptophyta</taxon>
        <taxon>Embryophyta</taxon>
        <taxon>Tracheophyta</taxon>
        <taxon>Spermatophyta</taxon>
        <taxon>Magnoliopsida</taxon>
        <taxon>eudicotyledons</taxon>
        <taxon>Gunneridae</taxon>
        <taxon>Pentapetalae</taxon>
        <taxon>rosids</taxon>
        <taxon>fabids</taxon>
        <taxon>Fabales</taxon>
        <taxon>Fabaceae</taxon>
        <taxon>Papilionoideae</taxon>
        <taxon>50 kb inversion clade</taxon>
        <taxon>genistoids sensu lato</taxon>
        <taxon>core genistoids</taxon>
        <taxon>Crotalarieae</taxon>
        <taxon>Crotalaria</taxon>
    </lineage>
</organism>